<dbReference type="Proteomes" id="UP000823775">
    <property type="component" value="Unassembled WGS sequence"/>
</dbReference>
<name>A0ABS8SB09_DATST</name>
<accession>A0ABS8SB09</accession>
<feature type="non-terminal residue" evidence="1">
    <location>
        <position position="1"/>
    </location>
</feature>
<keyword evidence="2" id="KW-1185">Reference proteome</keyword>
<comment type="caution">
    <text evidence="1">The sequence shown here is derived from an EMBL/GenBank/DDBJ whole genome shotgun (WGS) entry which is preliminary data.</text>
</comment>
<organism evidence="1 2">
    <name type="scientific">Datura stramonium</name>
    <name type="common">Jimsonweed</name>
    <name type="synonym">Common thornapple</name>
    <dbReference type="NCBI Taxonomy" id="4076"/>
    <lineage>
        <taxon>Eukaryota</taxon>
        <taxon>Viridiplantae</taxon>
        <taxon>Streptophyta</taxon>
        <taxon>Embryophyta</taxon>
        <taxon>Tracheophyta</taxon>
        <taxon>Spermatophyta</taxon>
        <taxon>Magnoliopsida</taxon>
        <taxon>eudicotyledons</taxon>
        <taxon>Gunneridae</taxon>
        <taxon>Pentapetalae</taxon>
        <taxon>asterids</taxon>
        <taxon>lamiids</taxon>
        <taxon>Solanales</taxon>
        <taxon>Solanaceae</taxon>
        <taxon>Solanoideae</taxon>
        <taxon>Datureae</taxon>
        <taxon>Datura</taxon>
    </lineage>
</organism>
<proteinExistence type="predicted"/>
<dbReference type="EMBL" id="JACEIK010000383">
    <property type="protein sequence ID" value="MCD7456035.1"/>
    <property type="molecule type" value="Genomic_DNA"/>
</dbReference>
<evidence type="ECO:0000313" key="1">
    <source>
        <dbReference type="EMBL" id="MCD7456035.1"/>
    </source>
</evidence>
<sequence>EFIVSCFTQQVTLSLETIDFDLHAGHFTYHDEHAKGEHFKPLFDHIGTSRKLYTTFSLSSIGSRPRRTGKQ</sequence>
<protein>
    <submittedName>
        <fullName evidence="1">Uncharacterized protein</fullName>
    </submittedName>
</protein>
<evidence type="ECO:0000313" key="2">
    <source>
        <dbReference type="Proteomes" id="UP000823775"/>
    </source>
</evidence>
<gene>
    <name evidence="1" type="ORF">HAX54_030508</name>
</gene>
<reference evidence="1 2" key="1">
    <citation type="journal article" date="2021" name="BMC Genomics">
        <title>Datura genome reveals duplications of psychoactive alkaloid biosynthetic genes and high mutation rate following tissue culture.</title>
        <authorList>
            <person name="Rajewski A."/>
            <person name="Carter-House D."/>
            <person name="Stajich J."/>
            <person name="Litt A."/>
        </authorList>
    </citation>
    <scope>NUCLEOTIDE SEQUENCE [LARGE SCALE GENOMIC DNA]</scope>
    <source>
        <strain evidence="1">AR-01</strain>
    </source>
</reference>